<evidence type="ECO:0000256" key="1">
    <source>
        <dbReference type="SAM" id="MobiDB-lite"/>
    </source>
</evidence>
<sequence>MAAQGSGWTHTGTCRKVQTFYHLIEAFHAWIYDLHHAASRCGYKKNGNVEEQETSSATIDDRTTSTSLMSTPSLKVSDANKTVWTTKDRQRLKRFGGGCAGGGYSRGDRSDDACFHWDQQ</sequence>
<protein>
    <submittedName>
        <fullName evidence="2">Uncharacterized protein</fullName>
    </submittedName>
</protein>
<evidence type="ECO:0000313" key="4">
    <source>
        <dbReference type="Proteomes" id="UP000677228"/>
    </source>
</evidence>
<feature type="region of interest" description="Disordered" evidence="1">
    <location>
        <begin position="46"/>
        <end position="70"/>
    </location>
</feature>
<proteinExistence type="predicted"/>
<reference evidence="2" key="1">
    <citation type="submission" date="2021-02" db="EMBL/GenBank/DDBJ databases">
        <authorList>
            <person name="Nowell W R."/>
        </authorList>
    </citation>
    <scope>NUCLEOTIDE SEQUENCE</scope>
</reference>
<evidence type="ECO:0000313" key="3">
    <source>
        <dbReference type="EMBL" id="CAF3986641.1"/>
    </source>
</evidence>
<name>A0A8S2EHI2_9BILA</name>
<organism evidence="2 4">
    <name type="scientific">Didymodactylos carnosus</name>
    <dbReference type="NCBI Taxonomy" id="1234261"/>
    <lineage>
        <taxon>Eukaryota</taxon>
        <taxon>Metazoa</taxon>
        <taxon>Spiralia</taxon>
        <taxon>Gnathifera</taxon>
        <taxon>Rotifera</taxon>
        <taxon>Eurotatoria</taxon>
        <taxon>Bdelloidea</taxon>
        <taxon>Philodinida</taxon>
        <taxon>Philodinidae</taxon>
        <taxon>Didymodactylos</taxon>
    </lineage>
</organism>
<dbReference type="EMBL" id="CAJOBA010034504">
    <property type="protein sequence ID" value="CAF3986641.1"/>
    <property type="molecule type" value="Genomic_DNA"/>
</dbReference>
<dbReference type="Proteomes" id="UP000682733">
    <property type="component" value="Unassembled WGS sequence"/>
</dbReference>
<feature type="non-terminal residue" evidence="2">
    <location>
        <position position="1"/>
    </location>
</feature>
<dbReference type="Proteomes" id="UP000677228">
    <property type="component" value="Unassembled WGS sequence"/>
</dbReference>
<comment type="caution">
    <text evidence="2">The sequence shown here is derived from an EMBL/GenBank/DDBJ whole genome shotgun (WGS) entry which is preliminary data.</text>
</comment>
<dbReference type="EMBL" id="CAJNOK010012982">
    <property type="protein sequence ID" value="CAF1175493.1"/>
    <property type="molecule type" value="Genomic_DNA"/>
</dbReference>
<gene>
    <name evidence="2" type="ORF">OVA965_LOCUS22790</name>
    <name evidence="3" type="ORF">TMI583_LOCUS23500</name>
</gene>
<dbReference type="AlphaFoldDB" id="A0A8S2EHI2"/>
<accession>A0A8S2EHI2</accession>
<evidence type="ECO:0000313" key="2">
    <source>
        <dbReference type="EMBL" id="CAF1175493.1"/>
    </source>
</evidence>